<dbReference type="EMBL" id="NHRJ02000002">
    <property type="protein sequence ID" value="PZE21620.1"/>
    <property type="molecule type" value="Genomic_DNA"/>
</dbReference>
<dbReference type="GO" id="GO:0005975">
    <property type="term" value="P:carbohydrate metabolic process"/>
    <property type="evidence" value="ECO:0007669"/>
    <property type="project" value="InterPro"/>
</dbReference>
<organism evidence="2 3">
    <name type="scientific">Paenibacillus xerothermodurans</name>
    <dbReference type="NCBI Taxonomy" id="1977292"/>
    <lineage>
        <taxon>Bacteria</taxon>
        <taxon>Bacillati</taxon>
        <taxon>Bacillota</taxon>
        <taxon>Bacilli</taxon>
        <taxon>Bacillales</taxon>
        <taxon>Paenibacillaceae</taxon>
        <taxon>Paenibacillus</taxon>
    </lineage>
</organism>
<dbReference type="SUPFAM" id="SSF49785">
    <property type="entry name" value="Galactose-binding domain-like"/>
    <property type="match status" value="1"/>
</dbReference>
<keyword evidence="3" id="KW-1185">Reference proteome</keyword>
<feature type="domain" description="FIMAH" evidence="1">
    <location>
        <begin position="741"/>
        <end position="817"/>
    </location>
</feature>
<dbReference type="OrthoDB" id="2481603at2"/>
<dbReference type="Pfam" id="PF22888">
    <property type="entry name" value="FIMAH"/>
    <property type="match status" value="1"/>
</dbReference>
<accession>A0A2W1NDC7</accession>
<reference evidence="2" key="1">
    <citation type="submission" date="2018-06" db="EMBL/GenBank/DDBJ databases">
        <title>Paenibacillus xerothermodurans sp. nov. an extremely dry heat resistant spore forming bacterium isolated from the soil of Cape Canaveral, Florida.</title>
        <authorList>
            <person name="Seuylemezian A."/>
            <person name="Kaur N."/>
            <person name="Patil P."/>
            <person name="Patil P."/>
            <person name="Mayilraj S."/>
            <person name="Vaishampayan P."/>
        </authorList>
    </citation>
    <scope>NUCLEOTIDE SEQUENCE [LARGE SCALE GENOMIC DNA]</scope>
    <source>
        <strain evidence="2">ATCC 27380</strain>
    </source>
</reference>
<dbReference type="RefSeq" id="WP_089198762.1">
    <property type="nucleotide sequence ID" value="NZ_NHRJ02000002.1"/>
</dbReference>
<evidence type="ECO:0000313" key="2">
    <source>
        <dbReference type="EMBL" id="PZE21620.1"/>
    </source>
</evidence>
<dbReference type="Gene3D" id="2.60.120.260">
    <property type="entry name" value="Galactose-binding domain-like"/>
    <property type="match status" value="1"/>
</dbReference>
<dbReference type="InterPro" id="IPR008928">
    <property type="entry name" value="6-hairpin_glycosidase_sf"/>
</dbReference>
<sequence length="822" mass="91478">MAGNKNLLPVVLVPSLILGLLLPYGYAPRVHAAQSVNLLQNAGFEEGAMGWAFSGDTGIEQTTPKNGAHLAHLNKGASNVVSQRVTVTETGNYSLTAWVGSAGTGGQMGVRSAAGQVLKSTAIYRMQDYKPYQITDVKLTKGDEIEIYVTGGNNWINLDDFVFYRDDANISSFKLVGQMGESEIDRVENKVVFYMPHGSDVTSLTPEIAVSDGAQITAAPAGKLDFSQPVKYTVQTPDGIVKQWEVTCIMEAKSIAVNSSHRQLNETFNWAKWKAQKYVQTGKRGLINEDERLNSPSSIADYIPSYWAGYAHRTAFYARDFAHQATGAHIIGLQQENFSMLKQFAGSATEEKKWYPSWALNFDGSDFKLDFRSIDSFVREVPAVFEIVQKGYEQYLWTGDEQYIRDPVLWQFYTKAVSDFIELHDTRFPNGIAEGTGKGIFSGSASYNERGDEHLIEAGDGTAAQYLAFLSYAQMLEARGDSAQAAAYFKRAQDLKTHFNTVWGVKEGVPEYIRGYSEDGTALQGFGREASLLMATKLITEPGAKTDAFLDYLDEKYATEKVPNIEALSYLPDTFFLYGRNETAWKWMKHIIDSRPLPHEVASQGSNGDYPEVSYTLISQTVEGLAGIQPNAPKHQVATVPRLPKDIDWLELNYVPLGAHELYVKHEGTTKTTLKHNKGPETLEWEVQFYGRFPLLFVDNRIYLTKQKTLNGKDVSYITVDVPVGKTVTAQAIPQWTVLKLLALLEQYLRSQDVKGPVANQLSNALQQAEHHLSKGAVDQAIHELEKMVRDLQDAKMAPHVSHQAKEGLMAGIAELLKQWRP</sequence>
<dbReference type="InterPro" id="IPR012341">
    <property type="entry name" value="6hp_glycosidase-like_sf"/>
</dbReference>
<dbReference type="InterPro" id="IPR008979">
    <property type="entry name" value="Galactose-bd-like_sf"/>
</dbReference>
<evidence type="ECO:0000313" key="3">
    <source>
        <dbReference type="Proteomes" id="UP000214746"/>
    </source>
</evidence>
<dbReference type="SUPFAM" id="SSF48208">
    <property type="entry name" value="Six-hairpin glycosidases"/>
    <property type="match status" value="1"/>
</dbReference>
<dbReference type="InterPro" id="IPR054470">
    <property type="entry name" value="FIMAH_dom"/>
</dbReference>
<dbReference type="AlphaFoldDB" id="A0A2W1NDC7"/>
<dbReference type="Gene3D" id="2.60.40.2340">
    <property type="match status" value="1"/>
</dbReference>
<name>A0A2W1NDC7_PAEXE</name>
<dbReference type="Gene3D" id="1.50.10.10">
    <property type="match status" value="1"/>
</dbReference>
<gene>
    <name evidence="2" type="ORF">CBW46_004125</name>
</gene>
<proteinExistence type="predicted"/>
<evidence type="ECO:0000259" key="1">
    <source>
        <dbReference type="Pfam" id="PF22888"/>
    </source>
</evidence>
<protein>
    <recommendedName>
        <fullName evidence="1">FIMAH domain-containing protein</fullName>
    </recommendedName>
</protein>
<comment type="caution">
    <text evidence="2">The sequence shown here is derived from an EMBL/GenBank/DDBJ whole genome shotgun (WGS) entry which is preliminary data.</text>
</comment>
<dbReference type="Proteomes" id="UP000214746">
    <property type="component" value="Unassembled WGS sequence"/>
</dbReference>